<dbReference type="Pfam" id="PF00643">
    <property type="entry name" value="zf-B_box"/>
    <property type="match status" value="1"/>
</dbReference>
<sequence length="474" mass="53863">MASASSKPALKTKARKPPVCVLCKGPFKTPVIIDGLKFCRFCFSSLKKEALANPPSLKNKDKSKREAEGKREKEGEEKKGLCDEHGEPLTWFCTKERAPICEACRASKSHAAHSVVPAEDAAQEYKGKLQHAAYLLQQHLDTSLKLQYQEGKKTADWKASVHSQKQRIASEFTKLYNFLSEEEQRLLKRLKEEERETLKRLHSNLERLSKQSSTLKQLVTEVKEKSQQPAAELLKDVENALSRSENVTLQETDVPTELKYVYNIPCIDIIEILTKFKVGVSVDPATAHPSLIVSDNRKTVKHGGAQEGLPRDNSPERFDAYVLVLGSERFTSGRYYWEVEVGDSPEWDLGVCRESVSRKGQRSMFSPKTGFWRLWLRNGDQYKALISHPIPLSLCMKPTRVGVFLDYGEGEVSFYNVTEKTHIYTYIGTFYSPLRPFFSPCRYHKGENAYTLSICPKREIMRSKNQSSVQGTKP</sequence>
<comment type="similarity">
    <text evidence="1">Belongs to the ohanin/vespryn family.</text>
</comment>
<dbReference type="InterPro" id="IPR013320">
    <property type="entry name" value="ConA-like_dom_sf"/>
</dbReference>
<evidence type="ECO:0000313" key="11">
    <source>
        <dbReference type="Proteomes" id="UP001190640"/>
    </source>
</evidence>
<evidence type="ECO:0000313" key="12">
    <source>
        <dbReference type="RefSeq" id="XP_054831327.1"/>
    </source>
</evidence>
<keyword evidence="4" id="KW-0862">Zinc</keyword>
<evidence type="ECO:0000256" key="6">
    <source>
        <dbReference type="PROSITE-ProRule" id="PRU00024"/>
    </source>
</evidence>
<dbReference type="SUPFAM" id="SSF49899">
    <property type="entry name" value="Concanavalin A-like lectins/glucanases"/>
    <property type="match status" value="1"/>
</dbReference>
<dbReference type="Pfam" id="PF13765">
    <property type="entry name" value="PRY"/>
    <property type="match status" value="1"/>
</dbReference>
<keyword evidence="3 6" id="KW-0863">Zinc-finger</keyword>
<dbReference type="SMART" id="SM00336">
    <property type="entry name" value="BBOX"/>
    <property type="match status" value="1"/>
</dbReference>
<name>A0AA97J544_EUBMA</name>
<evidence type="ECO:0000256" key="4">
    <source>
        <dbReference type="ARBA" id="ARBA00022833"/>
    </source>
</evidence>
<evidence type="ECO:0000256" key="7">
    <source>
        <dbReference type="SAM" id="Coils"/>
    </source>
</evidence>
<feature type="coiled-coil region" evidence="7">
    <location>
        <begin position="176"/>
        <end position="225"/>
    </location>
</feature>
<comment type="function">
    <text evidence="5">Neurotoxin that produces dose-dependent hypolocomotion and hyperalgesia in mice. May directly act on the central nervous system, as it is 6500-fold more potent when administered intracerebroventricularly than intraperitoneal.</text>
</comment>
<dbReference type="InterPro" id="IPR043136">
    <property type="entry name" value="B30.2/SPRY_sf"/>
</dbReference>
<keyword evidence="2" id="KW-0800">Toxin</keyword>
<dbReference type="PRINTS" id="PR01407">
    <property type="entry name" value="BUTYPHLNCDUF"/>
</dbReference>
<dbReference type="GO" id="GO:0008270">
    <property type="term" value="F:zinc ion binding"/>
    <property type="evidence" value="ECO:0007669"/>
    <property type="project" value="UniProtKB-KW"/>
</dbReference>
<evidence type="ECO:0000256" key="8">
    <source>
        <dbReference type="SAM" id="MobiDB-lite"/>
    </source>
</evidence>
<dbReference type="KEGG" id="emc:129326992"/>
<dbReference type="CDD" id="cd13733">
    <property type="entry name" value="SPRY_PRY_C-I_1"/>
    <property type="match status" value="1"/>
</dbReference>
<dbReference type="InterPro" id="IPR001870">
    <property type="entry name" value="B30.2/SPRY"/>
</dbReference>
<feature type="domain" description="B30.2/SPRY" evidence="10">
    <location>
        <begin position="260"/>
        <end position="457"/>
    </location>
</feature>
<protein>
    <submittedName>
        <fullName evidence="12">E3 ubiquitin-protein ligase TRIM58-like</fullName>
    </submittedName>
</protein>
<organism evidence="11 12">
    <name type="scientific">Eublepharis macularius</name>
    <name type="common">Leopard gecko</name>
    <name type="synonym">Cyrtodactylus macularius</name>
    <dbReference type="NCBI Taxonomy" id="481883"/>
    <lineage>
        <taxon>Eukaryota</taxon>
        <taxon>Metazoa</taxon>
        <taxon>Chordata</taxon>
        <taxon>Craniata</taxon>
        <taxon>Vertebrata</taxon>
        <taxon>Euteleostomi</taxon>
        <taxon>Lepidosauria</taxon>
        <taxon>Squamata</taxon>
        <taxon>Bifurcata</taxon>
        <taxon>Gekkota</taxon>
        <taxon>Eublepharidae</taxon>
        <taxon>Eublepharinae</taxon>
        <taxon>Eublepharis</taxon>
    </lineage>
</organism>
<keyword evidence="7" id="KW-0175">Coiled coil</keyword>
<evidence type="ECO:0000259" key="10">
    <source>
        <dbReference type="PROSITE" id="PS50188"/>
    </source>
</evidence>
<evidence type="ECO:0000256" key="5">
    <source>
        <dbReference type="ARBA" id="ARBA00034460"/>
    </source>
</evidence>
<dbReference type="InterPro" id="IPR006574">
    <property type="entry name" value="PRY"/>
</dbReference>
<dbReference type="FunFam" id="2.60.120.920:FF:000004">
    <property type="entry name" value="Butyrophilin subfamily 1 member A1"/>
    <property type="match status" value="1"/>
</dbReference>
<dbReference type="InterPro" id="IPR003877">
    <property type="entry name" value="SPRY_dom"/>
</dbReference>
<dbReference type="SMART" id="SM00449">
    <property type="entry name" value="SPRY"/>
    <property type="match status" value="1"/>
</dbReference>
<dbReference type="PROSITE" id="PS50188">
    <property type="entry name" value="B302_SPRY"/>
    <property type="match status" value="1"/>
</dbReference>
<feature type="compositionally biased region" description="Basic and acidic residues" evidence="8">
    <location>
        <begin position="58"/>
        <end position="80"/>
    </location>
</feature>
<keyword evidence="3 6" id="KW-0479">Metal-binding</keyword>
<dbReference type="GeneID" id="129326992"/>
<reference evidence="12" key="1">
    <citation type="submission" date="2025-08" db="UniProtKB">
        <authorList>
            <consortium name="RefSeq"/>
        </authorList>
    </citation>
    <scope>IDENTIFICATION</scope>
    <source>
        <tissue evidence="12">Blood</tissue>
    </source>
</reference>
<keyword evidence="2" id="KW-0528">Neurotoxin</keyword>
<dbReference type="SUPFAM" id="SSF57845">
    <property type="entry name" value="B-box zinc-binding domain"/>
    <property type="match status" value="1"/>
</dbReference>
<evidence type="ECO:0000256" key="3">
    <source>
        <dbReference type="ARBA" id="ARBA00022771"/>
    </source>
</evidence>
<feature type="domain" description="B box-type" evidence="9">
    <location>
        <begin position="77"/>
        <end position="118"/>
    </location>
</feature>
<dbReference type="SMART" id="SM00589">
    <property type="entry name" value="PRY"/>
    <property type="match status" value="1"/>
</dbReference>
<dbReference type="RefSeq" id="XP_054831327.1">
    <property type="nucleotide sequence ID" value="XM_054975352.1"/>
</dbReference>
<dbReference type="Gene3D" id="3.30.160.60">
    <property type="entry name" value="Classic Zinc Finger"/>
    <property type="match status" value="1"/>
</dbReference>
<proteinExistence type="inferred from homology"/>
<dbReference type="PANTHER" id="PTHR24103">
    <property type="entry name" value="E3 UBIQUITIN-PROTEIN LIGASE TRIM"/>
    <property type="match status" value="1"/>
</dbReference>
<dbReference type="InterPro" id="IPR003879">
    <property type="entry name" value="Butyrophylin_SPRY"/>
</dbReference>
<gene>
    <name evidence="12" type="primary">LOC129326992</name>
</gene>
<dbReference type="AlphaFoldDB" id="A0AA97J544"/>
<evidence type="ECO:0000256" key="1">
    <source>
        <dbReference type="ARBA" id="ARBA00009651"/>
    </source>
</evidence>
<feature type="region of interest" description="Disordered" evidence="8">
    <location>
        <begin position="53"/>
        <end position="80"/>
    </location>
</feature>
<accession>A0AA97J544</accession>
<dbReference type="InterPro" id="IPR050143">
    <property type="entry name" value="TRIM/RBCC"/>
</dbReference>
<dbReference type="Pfam" id="PF00622">
    <property type="entry name" value="SPRY"/>
    <property type="match status" value="1"/>
</dbReference>
<dbReference type="Gene3D" id="2.60.120.920">
    <property type="match status" value="1"/>
</dbReference>
<evidence type="ECO:0000259" key="9">
    <source>
        <dbReference type="PROSITE" id="PS50119"/>
    </source>
</evidence>
<dbReference type="InterPro" id="IPR000315">
    <property type="entry name" value="Znf_B-box"/>
</dbReference>
<evidence type="ECO:0000256" key="2">
    <source>
        <dbReference type="ARBA" id="ARBA00022699"/>
    </source>
</evidence>
<dbReference type="Proteomes" id="UP001190640">
    <property type="component" value="Chromosome 4"/>
</dbReference>
<dbReference type="PROSITE" id="PS50119">
    <property type="entry name" value="ZF_BBOX"/>
    <property type="match status" value="1"/>
</dbReference>
<keyword evidence="11" id="KW-1185">Reference proteome</keyword>